<accession>A0ABX8GUB1</accession>
<dbReference type="PANTHER" id="PTHR43806:SF67">
    <property type="entry name" value="EGF-LIKE DOMAIN-CONTAINING PROTEIN"/>
    <property type="match status" value="1"/>
</dbReference>
<evidence type="ECO:0000256" key="4">
    <source>
        <dbReference type="ARBA" id="ARBA00022825"/>
    </source>
</evidence>
<evidence type="ECO:0000256" key="3">
    <source>
        <dbReference type="ARBA" id="ARBA00022801"/>
    </source>
</evidence>
<evidence type="ECO:0000256" key="2">
    <source>
        <dbReference type="ARBA" id="ARBA00022670"/>
    </source>
</evidence>
<organism evidence="7 8">
    <name type="scientific">Flammeovirga kamogawensis</name>
    <dbReference type="NCBI Taxonomy" id="373891"/>
    <lineage>
        <taxon>Bacteria</taxon>
        <taxon>Pseudomonadati</taxon>
        <taxon>Bacteroidota</taxon>
        <taxon>Cytophagia</taxon>
        <taxon>Cytophagales</taxon>
        <taxon>Flammeovirgaceae</taxon>
        <taxon>Flammeovirga</taxon>
    </lineage>
</organism>
<feature type="active site" description="Charge relay system" evidence="5">
    <location>
        <position position="381"/>
    </location>
</feature>
<dbReference type="InterPro" id="IPR036852">
    <property type="entry name" value="Peptidase_S8/S53_dom_sf"/>
</dbReference>
<dbReference type="PRINTS" id="PR00723">
    <property type="entry name" value="SUBTILISIN"/>
</dbReference>
<name>A0ABX8GUB1_9BACT</name>
<feature type="active site" description="Charge relay system" evidence="5">
    <location>
        <position position="167"/>
    </location>
</feature>
<keyword evidence="4 5" id="KW-0720">Serine protease</keyword>
<feature type="domain" description="Peptidase S8/S53" evidence="6">
    <location>
        <begin position="158"/>
        <end position="428"/>
    </location>
</feature>
<sequence>MNKSIITILLFSITNLLYAQDQYFLVTFSDKYATSHSLSDPSTYLSDASINRREHFNIAIDSSDLPVVSSYIDAVEQTGATIWYPSKWFNAVIVSNADSVAISALPHVSGVLNMSDKSMGGIQSEDVETASDTTSFGASNLQIEMLGIDKMHEQGYKGEGIHIAVLDAGFFNYDVNKFFVDLDVADTFDFYSRDTIVNDDHRHGANVLSTMAANIEGDYVGGSPNATYYLYRTENVSFESRIEELMWTVAAERADSLGVDIIQSSLGYYDFDDATQNYSHDDLTGDFAWISMAANHAFTKGIMIVCSAGNEGGNPWQKITFPSDSPLVLTVGSVNSKGTKAFSSSVGPAVNNRIKPDVMALGEGAAIINTSGMISTSNGTSFSAPQMASLLAGLMQALPDVISQEEYLNRIKAAADRYSRPDTLYGYGVPDFESALLVTSLKENDHLFKKVKIFPNPTNGEYINIELPYKLRKEELEITWYTLSGHLLKTEVIKDADEINKISIPSKFTNQYILLRLSTSSYYKTFKVKVN</sequence>
<dbReference type="Pfam" id="PF00082">
    <property type="entry name" value="Peptidase_S8"/>
    <property type="match status" value="1"/>
</dbReference>
<evidence type="ECO:0000259" key="6">
    <source>
        <dbReference type="Pfam" id="PF00082"/>
    </source>
</evidence>
<dbReference type="EMBL" id="CP076128">
    <property type="protein sequence ID" value="QWG07185.1"/>
    <property type="molecule type" value="Genomic_DNA"/>
</dbReference>
<dbReference type="PROSITE" id="PS00136">
    <property type="entry name" value="SUBTILASE_ASP"/>
    <property type="match status" value="1"/>
</dbReference>
<dbReference type="InterPro" id="IPR023827">
    <property type="entry name" value="Peptidase_S8_Asp-AS"/>
</dbReference>
<evidence type="ECO:0000313" key="7">
    <source>
        <dbReference type="EMBL" id="QWG07185.1"/>
    </source>
</evidence>
<dbReference type="RefSeq" id="WP_144074585.1">
    <property type="nucleotide sequence ID" value="NZ_CP076128.1"/>
</dbReference>
<keyword evidence="2 5" id="KW-0645">Protease</keyword>
<dbReference type="InterPro" id="IPR017317">
    <property type="entry name" value="Pept_S8_subtilisin_bacteroid-2"/>
</dbReference>
<proteinExistence type="inferred from homology"/>
<dbReference type="InterPro" id="IPR050131">
    <property type="entry name" value="Peptidase_S8_subtilisin-like"/>
</dbReference>
<evidence type="ECO:0000256" key="5">
    <source>
        <dbReference type="PROSITE-ProRule" id="PRU01240"/>
    </source>
</evidence>
<keyword evidence="8" id="KW-1185">Reference proteome</keyword>
<protein>
    <submittedName>
        <fullName evidence="7">S8 family peptidase</fullName>
    </submittedName>
</protein>
<dbReference type="InterPro" id="IPR000209">
    <property type="entry name" value="Peptidase_S8/S53_dom"/>
</dbReference>
<comment type="similarity">
    <text evidence="1 5">Belongs to the peptidase S8 family.</text>
</comment>
<dbReference type="Gene3D" id="3.40.50.200">
    <property type="entry name" value="Peptidase S8/S53 domain"/>
    <property type="match status" value="1"/>
</dbReference>
<dbReference type="PANTHER" id="PTHR43806">
    <property type="entry name" value="PEPTIDASE S8"/>
    <property type="match status" value="1"/>
</dbReference>
<evidence type="ECO:0000313" key="8">
    <source>
        <dbReference type="Proteomes" id="UP000682802"/>
    </source>
</evidence>
<dbReference type="Proteomes" id="UP000682802">
    <property type="component" value="Chromosome 1"/>
</dbReference>
<reference evidence="7 8" key="1">
    <citation type="submission" date="2021-05" db="EMBL/GenBank/DDBJ databases">
        <title>Comparative genomic studies on the polysaccharide-degrading batcterial strains of the Flammeovirga genus.</title>
        <authorList>
            <person name="Zewei F."/>
            <person name="Zheng Z."/>
            <person name="Yu L."/>
            <person name="Ruyue G."/>
            <person name="Yanhong M."/>
            <person name="Yuanyuan C."/>
            <person name="Jingyan G."/>
            <person name="Wenjun H."/>
        </authorList>
    </citation>
    <scope>NUCLEOTIDE SEQUENCE [LARGE SCALE GENOMIC DNA]</scope>
    <source>
        <strain evidence="7 8">YS10</strain>
    </source>
</reference>
<keyword evidence="3 5" id="KW-0378">Hydrolase</keyword>
<dbReference type="PIRSF" id="PIRSF037903">
    <property type="entry name" value="Subtilisin_rel_GFO_2223"/>
    <property type="match status" value="1"/>
</dbReference>
<evidence type="ECO:0000256" key="1">
    <source>
        <dbReference type="ARBA" id="ARBA00011073"/>
    </source>
</evidence>
<dbReference type="InterPro" id="IPR015500">
    <property type="entry name" value="Peptidase_S8_subtilisin-rel"/>
</dbReference>
<feature type="active site" description="Charge relay system" evidence="5">
    <location>
        <position position="203"/>
    </location>
</feature>
<dbReference type="PROSITE" id="PS51892">
    <property type="entry name" value="SUBTILASE"/>
    <property type="match status" value="1"/>
</dbReference>
<dbReference type="SUPFAM" id="SSF52743">
    <property type="entry name" value="Subtilisin-like"/>
    <property type="match status" value="1"/>
</dbReference>
<gene>
    <name evidence="7" type="ORF">KM029_18065</name>
</gene>